<evidence type="ECO:0000256" key="9">
    <source>
        <dbReference type="ARBA" id="ARBA00023163"/>
    </source>
</evidence>
<dbReference type="GO" id="GO:0005634">
    <property type="term" value="C:nucleus"/>
    <property type="evidence" value="ECO:0007669"/>
    <property type="project" value="UniProtKB-SubCell"/>
</dbReference>
<evidence type="ECO:0000256" key="1">
    <source>
        <dbReference type="ARBA" id="ARBA00000707"/>
    </source>
</evidence>
<dbReference type="GeneTree" id="ENSGT00390000001830"/>
<dbReference type="Pfam" id="PF02099">
    <property type="entry name" value="Josephin"/>
    <property type="match status" value="1"/>
</dbReference>
<keyword evidence="5" id="KW-0833">Ubl conjugation pathway</keyword>
<keyword evidence="9" id="KW-0804">Transcription</keyword>
<evidence type="ECO:0000256" key="5">
    <source>
        <dbReference type="ARBA" id="ARBA00022786"/>
    </source>
</evidence>
<reference evidence="12" key="1">
    <citation type="submission" date="2020-07" db="EMBL/GenBank/DDBJ databases">
        <title>A long reads based de novo assembly of the rainbow trout Arlee double haploid line genome.</title>
        <authorList>
            <person name="Gao G."/>
            <person name="Palti Y."/>
        </authorList>
    </citation>
    <scope>NUCLEOTIDE SEQUENCE [LARGE SCALE GENOMIC DNA]</scope>
</reference>
<evidence type="ECO:0000256" key="8">
    <source>
        <dbReference type="ARBA" id="ARBA00023015"/>
    </source>
</evidence>
<dbReference type="GO" id="GO:0004843">
    <property type="term" value="F:cysteine-type deubiquitinase activity"/>
    <property type="evidence" value="ECO:0007669"/>
    <property type="project" value="UniProtKB-EC"/>
</dbReference>
<dbReference type="InterPro" id="IPR033865">
    <property type="entry name" value="Ataxin-3"/>
</dbReference>
<keyword evidence="8" id="KW-0805">Transcription regulation</keyword>
<evidence type="ECO:0000256" key="10">
    <source>
        <dbReference type="ARBA" id="ARBA00023242"/>
    </source>
</evidence>
<keyword evidence="13" id="KW-1185">Reference proteome</keyword>
<dbReference type="GO" id="GO:0016579">
    <property type="term" value="P:protein deubiquitination"/>
    <property type="evidence" value="ECO:0007669"/>
    <property type="project" value="InterPro"/>
</dbReference>
<keyword evidence="4" id="KW-0645">Protease</keyword>
<evidence type="ECO:0000256" key="3">
    <source>
        <dbReference type="ARBA" id="ARBA00012759"/>
    </source>
</evidence>
<organism evidence="12 13">
    <name type="scientific">Oncorhynchus mykiss</name>
    <name type="common">Rainbow trout</name>
    <name type="synonym">Salmo gairdneri</name>
    <dbReference type="NCBI Taxonomy" id="8022"/>
    <lineage>
        <taxon>Eukaryota</taxon>
        <taxon>Metazoa</taxon>
        <taxon>Chordata</taxon>
        <taxon>Craniata</taxon>
        <taxon>Vertebrata</taxon>
        <taxon>Euteleostomi</taxon>
        <taxon>Actinopterygii</taxon>
        <taxon>Neopterygii</taxon>
        <taxon>Teleostei</taxon>
        <taxon>Protacanthopterygii</taxon>
        <taxon>Salmoniformes</taxon>
        <taxon>Salmonidae</taxon>
        <taxon>Salmoninae</taxon>
        <taxon>Oncorhynchus</taxon>
    </lineage>
</organism>
<comment type="catalytic activity">
    <reaction evidence="1">
        <text>Thiol-dependent hydrolysis of ester, thioester, amide, peptide and isopeptide bonds formed by the C-terminal Gly of ubiquitin (a 76-residue protein attached to proteins as an intracellular targeting signal).</text>
        <dbReference type="EC" id="3.4.19.12"/>
    </reaction>
</comment>
<feature type="domain" description="Josephin" evidence="11">
    <location>
        <begin position="17"/>
        <end position="68"/>
    </location>
</feature>
<comment type="subcellular location">
    <subcellularLocation>
        <location evidence="2">Nucleus</location>
    </subcellularLocation>
</comment>
<dbReference type="InterPro" id="IPR006155">
    <property type="entry name" value="Josephin"/>
</dbReference>
<keyword evidence="7" id="KW-0788">Thiol protease</keyword>
<proteinExistence type="predicted"/>
<evidence type="ECO:0000256" key="7">
    <source>
        <dbReference type="ARBA" id="ARBA00022807"/>
    </source>
</evidence>
<protein>
    <recommendedName>
        <fullName evidence="3">ubiquitinyl hydrolase 1</fullName>
        <ecNumber evidence="3">3.4.19.12</ecNumber>
    </recommendedName>
</protein>
<dbReference type="GO" id="GO:0006508">
    <property type="term" value="P:proteolysis"/>
    <property type="evidence" value="ECO:0007669"/>
    <property type="project" value="UniProtKB-KW"/>
</dbReference>
<keyword evidence="6" id="KW-0378">Hydrolase</keyword>
<evidence type="ECO:0000313" key="13">
    <source>
        <dbReference type="Proteomes" id="UP000694395"/>
    </source>
</evidence>
<evidence type="ECO:0000256" key="4">
    <source>
        <dbReference type="ARBA" id="ARBA00022670"/>
    </source>
</evidence>
<reference evidence="12" key="2">
    <citation type="submission" date="2025-08" db="UniProtKB">
        <authorList>
            <consortium name="Ensembl"/>
        </authorList>
    </citation>
    <scope>IDENTIFICATION</scope>
</reference>
<evidence type="ECO:0000313" key="12">
    <source>
        <dbReference type="Ensembl" id="ENSOMYP00000045754.2"/>
    </source>
</evidence>
<dbReference type="PANTHER" id="PTHR14159:SF0">
    <property type="entry name" value="ATAXIN-3-RELATED"/>
    <property type="match status" value="1"/>
</dbReference>
<sequence>WGLMFYQSLPFSNISDLVISTALSVWGLELTLFNSREYQRLMINPINEKAFICNYMEHWFTIRKLGQQLVKESLSSCRVFHICDPWKSPRV</sequence>
<dbReference type="AlphaFoldDB" id="A0A8C7R5Q7"/>
<keyword evidence="10" id="KW-0539">Nucleus</keyword>
<evidence type="ECO:0000259" key="11">
    <source>
        <dbReference type="Pfam" id="PF02099"/>
    </source>
</evidence>
<name>A0A8C7R5Q7_ONCMY</name>
<reference evidence="12" key="3">
    <citation type="submission" date="2025-09" db="UniProtKB">
        <authorList>
            <consortium name="Ensembl"/>
        </authorList>
    </citation>
    <scope>IDENTIFICATION</scope>
</reference>
<dbReference type="Ensembl" id="ENSOMYT00000049800.2">
    <property type="protein sequence ID" value="ENSOMYP00000045754.2"/>
    <property type="gene ID" value="ENSOMYG00000020909.2"/>
</dbReference>
<dbReference type="Proteomes" id="UP000694395">
    <property type="component" value="Chromosome 25"/>
</dbReference>
<evidence type="ECO:0000256" key="2">
    <source>
        <dbReference type="ARBA" id="ARBA00004123"/>
    </source>
</evidence>
<accession>A0A8C7R5Q7</accession>
<evidence type="ECO:0000256" key="6">
    <source>
        <dbReference type="ARBA" id="ARBA00022801"/>
    </source>
</evidence>
<dbReference type="Gene3D" id="3.90.70.40">
    <property type="match status" value="1"/>
</dbReference>
<dbReference type="PANTHER" id="PTHR14159">
    <property type="entry name" value="ATAXIN-3-RELATED"/>
    <property type="match status" value="1"/>
</dbReference>
<dbReference type="EC" id="3.4.19.12" evidence="3"/>